<dbReference type="Proteomes" id="UP000198736">
    <property type="component" value="Unassembled WGS sequence"/>
</dbReference>
<gene>
    <name evidence="1" type="ORF">COMA2_30160</name>
</gene>
<evidence type="ECO:0000313" key="1">
    <source>
        <dbReference type="EMBL" id="CUS37271.1"/>
    </source>
</evidence>
<accession>A0A0S4LI42</accession>
<sequence>MPDSQIDFSDIPEATNEQLRRMRRVGRPTSGVAKQLIAIRISPTLLNQLRKMAAKRRKPYQTLIHELLEKAASHAA</sequence>
<name>A0A0S4LI42_9BACT</name>
<dbReference type="EMBL" id="CZPZ01000023">
    <property type="protein sequence ID" value="CUS37271.1"/>
    <property type="molecule type" value="Genomic_DNA"/>
</dbReference>
<dbReference type="AlphaFoldDB" id="A0A0S4LI42"/>
<keyword evidence="2" id="KW-1185">Reference proteome</keyword>
<proteinExistence type="predicted"/>
<evidence type="ECO:0000313" key="2">
    <source>
        <dbReference type="Proteomes" id="UP000198736"/>
    </source>
</evidence>
<protein>
    <submittedName>
        <fullName evidence="1">Uncharacterized protein</fullName>
    </submittedName>
</protein>
<dbReference type="RefSeq" id="WP_090898953.1">
    <property type="nucleotide sequence ID" value="NZ_CZPZ01000023.1"/>
</dbReference>
<organism evidence="1 2">
    <name type="scientific">Candidatus Nitrospira nitrificans</name>
    <dbReference type="NCBI Taxonomy" id="1742973"/>
    <lineage>
        <taxon>Bacteria</taxon>
        <taxon>Pseudomonadati</taxon>
        <taxon>Nitrospirota</taxon>
        <taxon>Nitrospiria</taxon>
        <taxon>Nitrospirales</taxon>
        <taxon>Nitrospiraceae</taxon>
        <taxon>Nitrospira</taxon>
    </lineage>
</organism>
<dbReference type="Pfam" id="PF14384">
    <property type="entry name" value="BrnA_antitoxin"/>
    <property type="match status" value="1"/>
</dbReference>
<dbReference type="InterPro" id="IPR025528">
    <property type="entry name" value="BrnA_antitoxin"/>
</dbReference>
<reference evidence="2" key="1">
    <citation type="submission" date="2015-10" db="EMBL/GenBank/DDBJ databases">
        <authorList>
            <person name="Luecker S."/>
            <person name="Luecker S."/>
        </authorList>
    </citation>
    <scope>NUCLEOTIDE SEQUENCE [LARGE SCALE GENOMIC DNA]</scope>
</reference>